<dbReference type="OrthoDB" id="9788327at2"/>
<keyword evidence="1" id="KW-0732">Signal</keyword>
<organism evidence="3 4">
    <name type="scientific">Fibrella aestuarina BUZ 2</name>
    <dbReference type="NCBI Taxonomy" id="1166018"/>
    <lineage>
        <taxon>Bacteria</taxon>
        <taxon>Pseudomonadati</taxon>
        <taxon>Bacteroidota</taxon>
        <taxon>Cytophagia</taxon>
        <taxon>Cytophagales</taxon>
        <taxon>Spirosomataceae</taxon>
        <taxon>Fibrella</taxon>
    </lineage>
</organism>
<dbReference type="PROSITE" id="PS51257">
    <property type="entry name" value="PROKAR_LIPOPROTEIN"/>
    <property type="match status" value="1"/>
</dbReference>
<dbReference type="EMBL" id="HE796683">
    <property type="protein sequence ID" value="CCH01319.1"/>
    <property type="molecule type" value="Genomic_DNA"/>
</dbReference>
<proteinExistence type="predicted"/>
<dbReference type="PANTHER" id="PTHR46333">
    <property type="entry name" value="CYTOKINESIS PROTEIN 3"/>
    <property type="match status" value="1"/>
</dbReference>
<dbReference type="Gene3D" id="3.10.620.30">
    <property type="match status" value="1"/>
</dbReference>
<dbReference type="InterPro" id="IPR052557">
    <property type="entry name" value="CAP/Cytokinesis_protein"/>
</dbReference>
<dbReference type="InterPro" id="IPR038765">
    <property type="entry name" value="Papain-like_cys_pep_sf"/>
</dbReference>
<dbReference type="Proteomes" id="UP000011058">
    <property type="component" value="Chromosome"/>
</dbReference>
<evidence type="ECO:0000313" key="3">
    <source>
        <dbReference type="EMBL" id="CCH01319.1"/>
    </source>
</evidence>
<dbReference type="RefSeq" id="WP_015332418.1">
    <property type="nucleotide sequence ID" value="NC_020054.1"/>
</dbReference>
<name>I0KB16_9BACT</name>
<feature type="chain" id="PRO_5003631353" evidence="1">
    <location>
        <begin position="24"/>
        <end position="388"/>
    </location>
</feature>
<accession>I0KB16</accession>
<dbReference type="STRING" id="1166018.FAES_3311"/>
<feature type="domain" description="Transglutaminase-like" evidence="2">
    <location>
        <begin position="101"/>
        <end position="163"/>
    </location>
</feature>
<reference evidence="3 4" key="1">
    <citation type="journal article" date="2012" name="J. Bacteriol.">
        <title>Genome Sequence of Fibrella aestuarina BUZ 2T, a Filamentous Marine Bacterium.</title>
        <authorList>
            <person name="Filippini M."/>
            <person name="Qi W."/>
            <person name="Blom J."/>
            <person name="Goesmann A."/>
            <person name="Smits T.H."/>
            <person name="Bagheri H.C."/>
        </authorList>
    </citation>
    <scope>NUCLEOTIDE SEQUENCE [LARGE SCALE GENOMIC DNA]</scope>
    <source>
        <strain evidence="4">BUZ 2T</strain>
    </source>
</reference>
<dbReference type="eggNOG" id="COG5279">
    <property type="taxonomic scope" value="Bacteria"/>
</dbReference>
<evidence type="ECO:0000313" key="4">
    <source>
        <dbReference type="Proteomes" id="UP000011058"/>
    </source>
</evidence>
<dbReference type="Pfam" id="PF01841">
    <property type="entry name" value="Transglut_core"/>
    <property type="match status" value="1"/>
</dbReference>
<protein>
    <submittedName>
        <fullName evidence="3">Kyphoscoliosis peptidase</fullName>
    </submittedName>
</protein>
<dbReference type="KEGG" id="fae:FAES_3311"/>
<dbReference type="SMART" id="SM00460">
    <property type="entry name" value="TGc"/>
    <property type="match status" value="1"/>
</dbReference>
<dbReference type="AlphaFoldDB" id="I0KB16"/>
<dbReference type="SUPFAM" id="SSF54001">
    <property type="entry name" value="Cysteine proteinases"/>
    <property type="match status" value="1"/>
</dbReference>
<sequence>MKRPFSPLLLISLLACLWSNARAEKRGASTRLACTYQNSRPVTISELDSLARAIKMTYKDDASRLKAAYVWVTSTISYDVDKLYSVQFTKKEDQETITAITLATKRGVCSDYVAVLRAIADRLGLTSHEVVGYTRQHDQLDYVPHAWCVIQVNSVWQLFDPTWDAGHVQNNRFYQRPSLTFFACNPQVFLQTHMPFDPIWQLLSTPMSYSFFDNAKPTPIPTQKPVDYNQFIIAYSKLDSLDQLITTTDRIRSQSPLNSIVAHYLSIAEFNIVQLNHAKISQSSVYFNEAVNHYNLFISFLNKQFKPTLPDSTLDAMLKRPIQLCRQAREGLAGIKRPTNEVAANQKELVKAIDGLDINLRKYDAWLAVYLTKSKIGRVIWFTKLSAD</sequence>
<evidence type="ECO:0000256" key="1">
    <source>
        <dbReference type="SAM" id="SignalP"/>
    </source>
</evidence>
<dbReference type="GO" id="GO:0005737">
    <property type="term" value="C:cytoplasm"/>
    <property type="evidence" value="ECO:0007669"/>
    <property type="project" value="TreeGrafter"/>
</dbReference>
<dbReference type="HOGENOM" id="CLU_713008_0_0_10"/>
<dbReference type="PANTHER" id="PTHR46333:SF2">
    <property type="entry name" value="CYTOKINESIS PROTEIN 3"/>
    <property type="match status" value="1"/>
</dbReference>
<gene>
    <name evidence="3" type="primary">Ky</name>
    <name evidence="3" type="ORF">FAES_3311</name>
</gene>
<feature type="signal peptide" evidence="1">
    <location>
        <begin position="1"/>
        <end position="23"/>
    </location>
</feature>
<dbReference type="InterPro" id="IPR002931">
    <property type="entry name" value="Transglutaminase-like"/>
</dbReference>
<keyword evidence="4" id="KW-1185">Reference proteome</keyword>
<evidence type="ECO:0000259" key="2">
    <source>
        <dbReference type="SMART" id="SM00460"/>
    </source>
</evidence>
<dbReference type="PATRIC" id="fig|1166018.3.peg.5086"/>